<dbReference type="RefSeq" id="XP_041153979.1">
    <property type="nucleotide sequence ID" value="XM_041296611.1"/>
</dbReference>
<name>A0A9P7DC93_9AGAM</name>
<dbReference type="EMBL" id="JABBWE010000091">
    <property type="protein sequence ID" value="KAG1786544.1"/>
    <property type="molecule type" value="Genomic_DNA"/>
</dbReference>
<dbReference type="Proteomes" id="UP000719766">
    <property type="component" value="Unassembled WGS sequence"/>
</dbReference>
<organism evidence="1 2">
    <name type="scientific">Suillus plorans</name>
    <dbReference type="NCBI Taxonomy" id="116603"/>
    <lineage>
        <taxon>Eukaryota</taxon>
        <taxon>Fungi</taxon>
        <taxon>Dikarya</taxon>
        <taxon>Basidiomycota</taxon>
        <taxon>Agaricomycotina</taxon>
        <taxon>Agaricomycetes</taxon>
        <taxon>Agaricomycetidae</taxon>
        <taxon>Boletales</taxon>
        <taxon>Suillineae</taxon>
        <taxon>Suillaceae</taxon>
        <taxon>Suillus</taxon>
    </lineage>
</organism>
<evidence type="ECO:0000313" key="1">
    <source>
        <dbReference type="EMBL" id="KAG1786544.1"/>
    </source>
</evidence>
<comment type="caution">
    <text evidence="1">The sequence shown here is derived from an EMBL/GenBank/DDBJ whole genome shotgun (WGS) entry which is preliminary data.</text>
</comment>
<dbReference type="GeneID" id="64590375"/>
<evidence type="ECO:0000313" key="2">
    <source>
        <dbReference type="Proteomes" id="UP000719766"/>
    </source>
</evidence>
<dbReference type="AlphaFoldDB" id="A0A9P7DC93"/>
<reference evidence="1" key="1">
    <citation type="journal article" date="2020" name="New Phytol.">
        <title>Comparative genomics reveals dynamic genome evolution in host specialist ectomycorrhizal fungi.</title>
        <authorList>
            <person name="Lofgren L.A."/>
            <person name="Nguyen N.H."/>
            <person name="Vilgalys R."/>
            <person name="Ruytinx J."/>
            <person name="Liao H.L."/>
            <person name="Branco S."/>
            <person name="Kuo A."/>
            <person name="LaButti K."/>
            <person name="Lipzen A."/>
            <person name="Andreopoulos W."/>
            <person name="Pangilinan J."/>
            <person name="Riley R."/>
            <person name="Hundley H."/>
            <person name="Na H."/>
            <person name="Barry K."/>
            <person name="Grigoriev I.V."/>
            <person name="Stajich J.E."/>
            <person name="Kennedy P.G."/>
        </authorList>
    </citation>
    <scope>NUCLEOTIDE SEQUENCE</scope>
    <source>
        <strain evidence="1">S12</strain>
    </source>
</reference>
<feature type="non-terminal residue" evidence="1">
    <location>
        <position position="117"/>
    </location>
</feature>
<proteinExistence type="predicted"/>
<gene>
    <name evidence="1" type="ORF">HD556DRAFT_1213353</name>
</gene>
<protein>
    <submittedName>
        <fullName evidence="1">Uncharacterized protein</fullName>
    </submittedName>
</protein>
<sequence length="117" mass="13279">IKAVIQLRNGGIIMELNTEESAKWLRTAEARTKLTAALKIPINFRDQTYALIVQYLPTTLHIDRPQFLRLVEEENLLKTDSLASIRWIKAPERRPPGQLTAFAMLQVSDPATANQLL</sequence>
<dbReference type="OrthoDB" id="2800503at2759"/>
<accession>A0A9P7DC93</accession>
<feature type="non-terminal residue" evidence="1">
    <location>
        <position position="1"/>
    </location>
</feature>
<keyword evidence="2" id="KW-1185">Reference proteome</keyword>